<dbReference type="EMBL" id="CAJNOQ010014749">
    <property type="protein sequence ID" value="CAF1347775.1"/>
    <property type="molecule type" value="Genomic_DNA"/>
</dbReference>
<evidence type="ECO:0000259" key="1">
    <source>
        <dbReference type="Pfam" id="PF05699"/>
    </source>
</evidence>
<evidence type="ECO:0000313" key="2">
    <source>
        <dbReference type="EMBL" id="CAF1347775.1"/>
    </source>
</evidence>
<sequence length="187" mass="21152">MYRPITDEMYLDFSHSTLIRATRTSTEGCSRIRPSACVVDGYLNERAESADDDESSLSTNDRSAAPSTTNLLCLCYDKPRADKTQADEVLLWSQSVFDDFTNDDDLFSFWRKKKDEFPIIGAIARKLLGIPASNTSVERLFSSTKITVSDRRTRLGAEKIDKLMFLKKNLIPLKDMFDSKSPSSKIN</sequence>
<protein>
    <recommendedName>
        <fullName evidence="1">HAT C-terminal dimerisation domain-containing protein</fullName>
    </recommendedName>
</protein>
<accession>A0A815H5R1</accession>
<dbReference type="SUPFAM" id="SSF53098">
    <property type="entry name" value="Ribonuclease H-like"/>
    <property type="match status" value="1"/>
</dbReference>
<feature type="domain" description="HAT C-terminal dimerisation" evidence="1">
    <location>
        <begin position="94"/>
        <end position="170"/>
    </location>
</feature>
<dbReference type="InterPro" id="IPR012337">
    <property type="entry name" value="RNaseH-like_sf"/>
</dbReference>
<dbReference type="EMBL" id="CAJOBC010062635">
    <property type="protein sequence ID" value="CAF4215086.1"/>
    <property type="molecule type" value="Genomic_DNA"/>
</dbReference>
<organism evidence="2 4">
    <name type="scientific">Didymodactylos carnosus</name>
    <dbReference type="NCBI Taxonomy" id="1234261"/>
    <lineage>
        <taxon>Eukaryota</taxon>
        <taxon>Metazoa</taxon>
        <taxon>Spiralia</taxon>
        <taxon>Gnathifera</taxon>
        <taxon>Rotifera</taxon>
        <taxon>Eurotatoria</taxon>
        <taxon>Bdelloidea</taxon>
        <taxon>Philodinida</taxon>
        <taxon>Philodinidae</taxon>
        <taxon>Didymodactylos</taxon>
    </lineage>
</organism>
<dbReference type="AlphaFoldDB" id="A0A815H5R1"/>
<evidence type="ECO:0000313" key="4">
    <source>
        <dbReference type="Proteomes" id="UP000663829"/>
    </source>
</evidence>
<dbReference type="PANTHER" id="PTHR47611">
    <property type="entry name" value="HAT DIMERISATION DOMAIN, C-TERMINAL"/>
    <property type="match status" value="1"/>
</dbReference>
<dbReference type="Proteomes" id="UP000681722">
    <property type="component" value="Unassembled WGS sequence"/>
</dbReference>
<evidence type="ECO:0000313" key="3">
    <source>
        <dbReference type="EMBL" id="CAF4215086.1"/>
    </source>
</evidence>
<dbReference type="PANTHER" id="PTHR47611:SF1">
    <property type="entry name" value="CCHC-TYPE DOMAIN-CONTAINING PROTEIN"/>
    <property type="match status" value="1"/>
</dbReference>
<name>A0A815H5R1_9BILA</name>
<comment type="caution">
    <text evidence="2">The sequence shown here is derived from an EMBL/GenBank/DDBJ whole genome shotgun (WGS) entry which is preliminary data.</text>
</comment>
<dbReference type="OrthoDB" id="1607513at2759"/>
<proteinExistence type="predicted"/>
<dbReference type="GO" id="GO:0046983">
    <property type="term" value="F:protein dimerization activity"/>
    <property type="evidence" value="ECO:0007669"/>
    <property type="project" value="InterPro"/>
</dbReference>
<keyword evidence="4" id="KW-1185">Reference proteome</keyword>
<reference evidence="2" key="1">
    <citation type="submission" date="2021-02" db="EMBL/GenBank/DDBJ databases">
        <authorList>
            <person name="Nowell W R."/>
        </authorList>
    </citation>
    <scope>NUCLEOTIDE SEQUENCE</scope>
</reference>
<dbReference type="InterPro" id="IPR008906">
    <property type="entry name" value="HATC_C_dom"/>
</dbReference>
<gene>
    <name evidence="2" type="ORF">GPM918_LOCUS30752</name>
    <name evidence="3" type="ORF">SRO942_LOCUS31378</name>
</gene>
<dbReference type="Pfam" id="PF05699">
    <property type="entry name" value="Dimer_Tnp_hAT"/>
    <property type="match status" value="1"/>
</dbReference>
<dbReference type="Proteomes" id="UP000663829">
    <property type="component" value="Unassembled WGS sequence"/>
</dbReference>